<name>A0A671XJ70_SPAAU</name>
<evidence type="ECO:0000259" key="12">
    <source>
        <dbReference type="Pfam" id="PF05970"/>
    </source>
</evidence>
<comment type="similarity">
    <text evidence="9">Belongs to the helicase family.</text>
</comment>
<dbReference type="Pfam" id="PF14214">
    <property type="entry name" value="Helitron_like_N"/>
    <property type="match status" value="1"/>
</dbReference>
<dbReference type="OMA" id="HRANIDI"/>
<dbReference type="InterPro" id="IPR027417">
    <property type="entry name" value="P-loop_NTPase"/>
</dbReference>
<evidence type="ECO:0000256" key="6">
    <source>
        <dbReference type="ARBA" id="ARBA00023125"/>
    </source>
</evidence>
<dbReference type="InterPro" id="IPR051055">
    <property type="entry name" value="PIF1_helicase"/>
</dbReference>
<keyword evidence="5 9" id="KW-0067">ATP-binding</keyword>
<evidence type="ECO:0000256" key="8">
    <source>
        <dbReference type="ARBA" id="ARBA00023235"/>
    </source>
</evidence>
<dbReference type="GO" id="GO:0005524">
    <property type="term" value="F:ATP binding"/>
    <property type="evidence" value="ECO:0007669"/>
    <property type="project" value="UniProtKB-KW"/>
</dbReference>
<dbReference type="InterPro" id="IPR005135">
    <property type="entry name" value="Endo/exonuclease/phosphatase"/>
</dbReference>
<dbReference type="SUPFAM" id="SSF52540">
    <property type="entry name" value="P-loop containing nucleoside triphosphate hydrolases"/>
    <property type="match status" value="2"/>
</dbReference>
<dbReference type="GO" id="GO:0006310">
    <property type="term" value="P:DNA recombination"/>
    <property type="evidence" value="ECO:0007669"/>
    <property type="project" value="UniProtKB-KW"/>
</dbReference>
<dbReference type="GO" id="GO:0006281">
    <property type="term" value="P:DNA repair"/>
    <property type="evidence" value="ECO:0007669"/>
    <property type="project" value="UniProtKB-KW"/>
</dbReference>
<dbReference type="Gene3D" id="3.40.50.300">
    <property type="entry name" value="P-loop containing nucleotide triphosphate hydrolases"/>
    <property type="match status" value="1"/>
</dbReference>
<reference evidence="16" key="1">
    <citation type="submission" date="2021-04" db="EMBL/GenBank/DDBJ databases">
        <authorList>
            <consortium name="Wellcome Sanger Institute Data Sharing"/>
        </authorList>
    </citation>
    <scope>NUCLEOTIDE SEQUENCE [LARGE SCALE GENOMIC DNA]</scope>
</reference>
<evidence type="ECO:0000256" key="2">
    <source>
        <dbReference type="ARBA" id="ARBA00022763"/>
    </source>
</evidence>
<evidence type="ECO:0000256" key="3">
    <source>
        <dbReference type="ARBA" id="ARBA00022801"/>
    </source>
</evidence>
<evidence type="ECO:0000256" key="7">
    <source>
        <dbReference type="ARBA" id="ARBA00023204"/>
    </source>
</evidence>
<dbReference type="GO" id="GO:0016787">
    <property type="term" value="F:hydrolase activity"/>
    <property type="evidence" value="ECO:0007669"/>
    <property type="project" value="UniProtKB-KW"/>
</dbReference>
<evidence type="ECO:0000313" key="16">
    <source>
        <dbReference type="Ensembl" id="ENSSAUP00010051143.1"/>
    </source>
</evidence>
<feature type="domain" description="DNA helicase Pif1-like 2B" evidence="15">
    <location>
        <begin position="1271"/>
        <end position="1295"/>
    </location>
</feature>
<evidence type="ECO:0000256" key="1">
    <source>
        <dbReference type="ARBA" id="ARBA00022741"/>
    </source>
</evidence>
<keyword evidence="7 9" id="KW-0234">DNA repair</keyword>
<keyword evidence="3 9" id="KW-0378">Hydrolase</keyword>
<reference evidence="16" key="2">
    <citation type="submission" date="2025-08" db="UniProtKB">
        <authorList>
            <consortium name="Ensembl"/>
        </authorList>
    </citation>
    <scope>IDENTIFICATION</scope>
</reference>
<dbReference type="Ensembl" id="ENSSAUT00010053779.1">
    <property type="protein sequence ID" value="ENSSAUP00010051143.1"/>
    <property type="gene ID" value="ENSSAUG00010021256.1"/>
</dbReference>
<sequence length="1668" mass="189959">MAVINNLELAPIPPKLAVLNMLERQLIAKILPFAKIVALPKGQQRAVHGAVVCVPSEVEATVNSLPRPRAEAQLLQVKLKRHIKYKGYQHFYTVNMKNVLAGLATLKEMHSEYKNVFIDETATFDCLLEEEEPIEEEEPRIPEEDRDVDLEEIFKSQNEPGPLEADEEEQEELRPGLSLDTCMQPPDIAQEILSYGDGVFSVAPAQGNKPVGFFGIPKLEAMAFPVQFPTGENTLDEARTVSLSPSLYFNSRLFAADTRFASDQSYLFFAQFVTETHLATNSMSIQMRKGKSKTRDGRRINNVMLQDKDEVEQLIMNQDATRFMQPLRGTPAYWNKTLKDVHAMVRQIGKPTFFATFSAAEMRWPEFIEVIKAQQGEQGLFSDLDWKTKCDILRSNPVTVMRMFEKRVEALMTNLILSPARPIGEVEDYFYRVEFQARGSPHIHMLIWIKDSPKFEEDPDSHIMEFIDRYISCKMPDPDTDPELHKIVSEVQVHSRKHSKSCKKGNVACRFGFPKLPMDKTFITRPPTINYHQKEDQDDADFEAQIAEQKKALAENQKLAKQTLQPVRDLLMDPGASFSSLTDLLCQCNLTYEQYFSAVQRLANNHVVMLRRHPNDCWVNAYNPDLLRAWNANMDIQYVIDDYSCIMYMMSYVAKPEHEMTEFLKNVIKDVKKSDVNKRDEMKQIMQAYSKHREVSAQEAVARTCSLRLKKCSRSVLFIQTDEEGLKMSHPMSRLVGMEPGSEDVWMSGLPEKYVNRPLTREFERMCLAEFASDYRVLYGQQRESPNAILLLNDQGFIQKRTVGKPAIIRFTRFSEEKTPEKFYRRLLKLYLPHRSDADLRDEAYPTYEEFYRCSEKWGTRVEVIVGHNKKRYEGQGKNMEAAFQQLQVCGPLVNAWNSFAPEIEVDRLECLAECEPHDQDQNGEDVPEFGTKKDKGSSMPRIDAPELSPDFVRKMYQSLNETQASVFYSVRQWCFELVWGHNPEPFYYFLSGGAGCGKSHVIKCIHHEATRILRELPRFRDHADMSQPAVLLTAFTGTAAFNISGNTLHSILKLPRSLKPPYQGLGNALDEVRATLANAEILIIDEISMVSKELFAYVHWRFQQIRGNRKPFGGMSVLAVGDFYQLPPLGKAKPLCVYEETEFDLWKDNFKMVTLTEIMRQKDDRAFAELLNRLRVKQKEDPLLDEDRLLLTQAVADSQHCPAQTLHIYATNKEVDRHNADIVTACYEDAIGIAARDFRKDPRTGCMTFVSGEIKGHKRDLPDNIMAAQGVRVMLIRNLDVEDGLVNGTFGTISNIVIGEPGGVKMIGLLLDNPIAGQRFRKKMLGPSDNSVYIERSEENLSNKKGVVRRQFPMKLAFACTAHKVQGMTMPSAVVCLKRVFESGMAYVALSRTTSLQGLTILDFDEKKIYANPKIKTALESMPHASFQSCRPLLTLLKSVQQTPKVLTIVHHNTQGLPCHMVDLKAHHELQQADVLCLTETHLSGSSVAESFQLEGYAMFTSSRQLSYNSCVNMAKKEGGGVAMYCRDTVQAEPRRYMQQVTDLEFVVLKIEAPVKVLIATVYKPPSFQLGVFLQNLKNLLDSLDMLNHQPIIVCGDFNEDLLSKGKKSIKDLFQSRGYTQLVANSTTEKNTLIDHIYISHPDKCLQSGVLQTYYSYHSPVYCILTD</sequence>
<dbReference type="CDD" id="cd18809">
    <property type="entry name" value="SF1_C_RecD"/>
    <property type="match status" value="1"/>
</dbReference>
<feature type="domain" description="DUF6570" evidence="14">
    <location>
        <begin position="2"/>
        <end position="121"/>
    </location>
</feature>
<keyword evidence="17" id="KW-1185">Reference proteome</keyword>
<dbReference type="Gene3D" id="3.60.10.10">
    <property type="entry name" value="Endonuclease/exonuclease/phosphatase"/>
    <property type="match status" value="1"/>
</dbReference>
<keyword evidence="2 9" id="KW-0227">DNA damage</keyword>
<comment type="cofactor">
    <cofactor evidence="9">
        <name>Mg(2+)</name>
        <dbReference type="ChEBI" id="CHEBI:18420"/>
    </cofactor>
</comment>
<dbReference type="GO" id="GO:0043139">
    <property type="term" value="F:5'-3' DNA helicase activity"/>
    <property type="evidence" value="ECO:0007669"/>
    <property type="project" value="UniProtKB-EC"/>
</dbReference>
<dbReference type="SUPFAM" id="SSF56219">
    <property type="entry name" value="DNase I-like"/>
    <property type="match status" value="1"/>
</dbReference>
<dbReference type="PANTHER" id="PTHR47642">
    <property type="entry name" value="ATP-DEPENDENT DNA HELICASE"/>
    <property type="match status" value="1"/>
</dbReference>
<dbReference type="PANTHER" id="PTHR47642:SF5">
    <property type="entry name" value="ATP-DEPENDENT DNA HELICASE"/>
    <property type="match status" value="1"/>
</dbReference>
<evidence type="ECO:0000259" key="11">
    <source>
        <dbReference type="Pfam" id="PF03372"/>
    </source>
</evidence>
<keyword evidence="4 9" id="KW-0347">Helicase</keyword>
<evidence type="ECO:0000259" key="15">
    <source>
        <dbReference type="Pfam" id="PF21530"/>
    </source>
</evidence>
<dbReference type="Pfam" id="PF21530">
    <property type="entry name" value="Pif1_2B_dom"/>
    <property type="match status" value="1"/>
</dbReference>
<evidence type="ECO:0000256" key="5">
    <source>
        <dbReference type="ARBA" id="ARBA00022840"/>
    </source>
</evidence>
<feature type="domain" description="Helitron helicase-like" evidence="13">
    <location>
        <begin position="249"/>
        <end position="447"/>
    </location>
</feature>
<dbReference type="Pfam" id="PF03372">
    <property type="entry name" value="Exo_endo_phos"/>
    <property type="match status" value="1"/>
</dbReference>
<dbReference type="InParanoid" id="A0A671XJ70"/>
<keyword evidence="6" id="KW-0238">DNA-binding</keyword>
<dbReference type="InterPro" id="IPR036691">
    <property type="entry name" value="Endo/exonu/phosph_ase_sf"/>
</dbReference>
<proteinExistence type="inferred from homology"/>
<dbReference type="GO" id="GO:0000723">
    <property type="term" value="P:telomere maintenance"/>
    <property type="evidence" value="ECO:0007669"/>
    <property type="project" value="InterPro"/>
</dbReference>
<dbReference type="InterPro" id="IPR046700">
    <property type="entry name" value="DUF6570"/>
</dbReference>
<feature type="domain" description="DNA helicase Pif1-like DEAD-box helicase" evidence="12">
    <location>
        <begin position="960"/>
        <end position="1165"/>
    </location>
</feature>
<dbReference type="Pfam" id="PF05970">
    <property type="entry name" value="PIF1"/>
    <property type="match status" value="1"/>
</dbReference>
<feature type="region of interest" description="Disordered" evidence="10">
    <location>
        <begin position="917"/>
        <end position="946"/>
    </location>
</feature>
<evidence type="ECO:0000256" key="9">
    <source>
        <dbReference type="RuleBase" id="RU363044"/>
    </source>
</evidence>
<feature type="domain" description="Endonuclease/exonuclease/phosphatase" evidence="11">
    <location>
        <begin position="1454"/>
        <end position="1649"/>
    </location>
</feature>
<organism evidence="16 17">
    <name type="scientific">Sparus aurata</name>
    <name type="common">Gilthead sea bream</name>
    <dbReference type="NCBI Taxonomy" id="8175"/>
    <lineage>
        <taxon>Eukaryota</taxon>
        <taxon>Metazoa</taxon>
        <taxon>Chordata</taxon>
        <taxon>Craniata</taxon>
        <taxon>Vertebrata</taxon>
        <taxon>Euteleostomi</taxon>
        <taxon>Actinopterygii</taxon>
        <taxon>Neopterygii</taxon>
        <taxon>Teleostei</taxon>
        <taxon>Neoteleostei</taxon>
        <taxon>Acanthomorphata</taxon>
        <taxon>Eupercaria</taxon>
        <taxon>Spariformes</taxon>
        <taxon>Sparidae</taxon>
        <taxon>Sparus</taxon>
    </lineage>
</organism>
<evidence type="ECO:0000313" key="17">
    <source>
        <dbReference type="Proteomes" id="UP000472265"/>
    </source>
</evidence>
<evidence type="ECO:0000256" key="4">
    <source>
        <dbReference type="ARBA" id="ARBA00022806"/>
    </source>
</evidence>
<dbReference type="Proteomes" id="UP000472265">
    <property type="component" value="Chromosome 13"/>
</dbReference>
<protein>
    <recommendedName>
        <fullName evidence="9">ATP-dependent DNA helicase</fullName>
        <ecNumber evidence="9">5.6.2.3</ecNumber>
    </recommendedName>
</protein>
<dbReference type="EC" id="5.6.2.3" evidence="9"/>
<dbReference type="InterPro" id="IPR025476">
    <property type="entry name" value="Helitron_helicase-like"/>
</dbReference>
<dbReference type="InterPro" id="IPR049163">
    <property type="entry name" value="Pif1-like_2B_dom"/>
</dbReference>
<evidence type="ECO:0000259" key="13">
    <source>
        <dbReference type="Pfam" id="PF14214"/>
    </source>
</evidence>
<accession>A0A671XJ70</accession>
<reference evidence="16" key="3">
    <citation type="submission" date="2025-09" db="UniProtKB">
        <authorList>
            <consortium name="Ensembl"/>
        </authorList>
    </citation>
    <scope>IDENTIFICATION</scope>
</reference>
<evidence type="ECO:0000259" key="14">
    <source>
        <dbReference type="Pfam" id="PF20209"/>
    </source>
</evidence>
<evidence type="ECO:0000256" key="10">
    <source>
        <dbReference type="SAM" id="MobiDB-lite"/>
    </source>
</evidence>
<keyword evidence="9" id="KW-0233">DNA recombination</keyword>
<keyword evidence="1 9" id="KW-0547">Nucleotide-binding</keyword>
<comment type="catalytic activity">
    <reaction evidence="9">
        <text>ATP + H2O = ADP + phosphate + H(+)</text>
        <dbReference type="Rhea" id="RHEA:13065"/>
        <dbReference type="ChEBI" id="CHEBI:15377"/>
        <dbReference type="ChEBI" id="CHEBI:15378"/>
        <dbReference type="ChEBI" id="CHEBI:30616"/>
        <dbReference type="ChEBI" id="CHEBI:43474"/>
        <dbReference type="ChEBI" id="CHEBI:456216"/>
        <dbReference type="EC" id="5.6.2.3"/>
    </reaction>
</comment>
<dbReference type="Pfam" id="PF20209">
    <property type="entry name" value="DUF6570"/>
    <property type="match status" value="1"/>
</dbReference>
<dbReference type="InterPro" id="IPR010285">
    <property type="entry name" value="DNA_helicase_pif1-like_DEAD"/>
</dbReference>
<dbReference type="GeneTree" id="ENSGT00940000164296"/>
<keyword evidence="8" id="KW-0413">Isomerase</keyword>